<comment type="caution">
    <text evidence="7">The sequence shown here is derived from an EMBL/GenBank/DDBJ whole genome shotgun (WGS) entry which is preliminary data.</text>
</comment>
<feature type="transmembrane region" description="Helical" evidence="6">
    <location>
        <begin position="385"/>
        <end position="402"/>
    </location>
</feature>
<evidence type="ECO:0000313" key="7">
    <source>
        <dbReference type="EMBL" id="TIB80880.1"/>
    </source>
</evidence>
<accession>A0A4T0PXZ2</accession>
<proteinExistence type="predicted"/>
<dbReference type="AlphaFoldDB" id="A0A4T0PXZ2"/>
<feature type="transmembrane region" description="Helical" evidence="6">
    <location>
        <begin position="354"/>
        <end position="373"/>
    </location>
</feature>
<reference evidence="7 8" key="1">
    <citation type="submission" date="2019-03" db="EMBL/GenBank/DDBJ databases">
        <title>Sequencing 25 genomes of Wallemia mellicola.</title>
        <authorList>
            <person name="Gostincar C."/>
        </authorList>
    </citation>
    <scope>NUCLEOTIDE SEQUENCE [LARGE SCALE GENOMIC DNA]</scope>
    <source>
        <strain evidence="7 8">EXF-6152</strain>
    </source>
</reference>
<comment type="subcellular location">
    <subcellularLocation>
        <location evidence="1">Membrane</location>
        <topology evidence="1">Multi-pass membrane protein</topology>
    </subcellularLocation>
</comment>
<dbReference type="InterPro" id="IPR036259">
    <property type="entry name" value="MFS_trans_sf"/>
</dbReference>
<keyword evidence="4 6" id="KW-1133">Transmembrane helix</keyword>
<evidence type="ECO:0000313" key="8">
    <source>
        <dbReference type="Proteomes" id="UP000310685"/>
    </source>
</evidence>
<feature type="transmembrane region" description="Helical" evidence="6">
    <location>
        <begin position="133"/>
        <end position="160"/>
    </location>
</feature>
<dbReference type="Proteomes" id="UP000310685">
    <property type="component" value="Unassembled WGS sequence"/>
</dbReference>
<feature type="transmembrane region" description="Helical" evidence="6">
    <location>
        <begin position="408"/>
        <end position="431"/>
    </location>
</feature>
<keyword evidence="5 6" id="KW-0472">Membrane</keyword>
<feature type="transmembrane region" description="Helical" evidence="6">
    <location>
        <begin position="319"/>
        <end position="342"/>
    </location>
</feature>
<evidence type="ECO:0000256" key="1">
    <source>
        <dbReference type="ARBA" id="ARBA00004141"/>
    </source>
</evidence>
<protein>
    <submittedName>
        <fullName evidence="7">MFS general substrate transporter</fullName>
    </submittedName>
</protein>
<dbReference type="GO" id="GO:0016020">
    <property type="term" value="C:membrane"/>
    <property type="evidence" value="ECO:0007669"/>
    <property type="project" value="UniProtKB-SubCell"/>
</dbReference>
<feature type="transmembrane region" description="Helical" evidence="6">
    <location>
        <begin position="250"/>
        <end position="273"/>
    </location>
</feature>
<evidence type="ECO:0000256" key="5">
    <source>
        <dbReference type="ARBA" id="ARBA00023136"/>
    </source>
</evidence>
<evidence type="ECO:0000256" key="6">
    <source>
        <dbReference type="SAM" id="Phobius"/>
    </source>
</evidence>
<dbReference type="PANTHER" id="PTHR43791">
    <property type="entry name" value="PERMEASE-RELATED"/>
    <property type="match status" value="1"/>
</dbReference>
<dbReference type="GO" id="GO:0022857">
    <property type="term" value="F:transmembrane transporter activity"/>
    <property type="evidence" value="ECO:0007669"/>
    <property type="project" value="InterPro"/>
</dbReference>
<evidence type="ECO:0000256" key="4">
    <source>
        <dbReference type="ARBA" id="ARBA00022989"/>
    </source>
</evidence>
<evidence type="ECO:0000256" key="2">
    <source>
        <dbReference type="ARBA" id="ARBA00022448"/>
    </source>
</evidence>
<dbReference type="PANTHER" id="PTHR43791:SF49">
    <property type="entry name" value="TRANSPORTER, PUTATIVE (AFU_ORTHOLOGUE AFUA_4G04250)-RELATED"/>
    <property type="match status" value="1"/>
</dbReference>
<organism evidence="7 8">
    <name type="scientific">Wallemia mellicola</name>
    <dbReference type="NCBI Taxonomy" id="1708541"/>
    <lineage>
        <taxon>Eukaryota</taxon>
        <taxon>Fungi</taxon>
        <taxon>Dikarya</taxon>
        <taxon>Basidiomycota</taxon>
        <taxon>Wallemiomycotina</taxon>
        <taxon>Wallemiomycetes</taxon>
        <taxon>Wallemiales</taxon>
        <taxon>Wallemiaceae</taxon>
        <taxon>Wallemia</taxon>
    </lineage>
</organism>
<dbReference type="Pfam" id="PF07690">
    <property type="entry name" value="MFS_1"/>
    <property type="match status" value="1"/>
</dbReference>
<dbReference type="SUPFAM" id="SSF103473">
    <property type="entry name" value="MFS general substrate transporter"/>
    <property type="match status" value="1"/>
</dbReference>
<dbReference type="EMBL" id="SPRC01000013">
    <property type="protein sequence ID" value="TIB80880.1"/>
    <property type="molecule type" value="Genomic_DNA"/>
</dbReference>
<name>A0A4T0PXZ2_9BASI</name>
<feature type="transmembrane region" description="Helical" evidence="6">
    <location>
        <begin position="443"/>
        <end position="466"/>
    </location>
</feature>
<feature type="transmembrane region" description="Helical" evidence="6">
    <location>
        <begin position="215"/>
        <end position="238"/>
    </location>
</feature>
<gene>
    <name evidence="7" type="ORF">E3Q22_01634</name>
</gene>
<sequence length="521" mass="57620">MSNQETTKKLKLEVNNVNYNQLDELRTDEIDIALGASNNLQELNKRVLWKTDLHILPLITLAYLLNYLDRTNLGNSRTLNNDIEGGTMGEQIGLSSDRYNIIVCLFYVPYVLFEFPSNILMKKFTPSVHLSRIITLWGAITICTAAVNNYAGMIAIRIAMGIAEVCYPSSERSLLTCLSGRFLPRLYLLLRLLVSERNPNLHTTERNRYKPSERATRMAIFASFTSLSGAFSGLIATGCSYLNGKGGIPGWKYLFILEGIPTIIIGVSIYFFLPDYPETAKFFTSEERAACLQRLGADTPKMSDSSFDKRSFIEVLKSLDFYIFAATYFLLAMGLNAFSYFGPTIISDLGYQGVQAQLLTVPPNAFATLVIILNSFLSDKLKHRPGFILIGISMVFIGYLVLAVESSLIGRMAAVFLIASTNAAVMPFLAYRLETVKFRNATATGLASSGTIAISNCSGIAAPFLFPSSDGPEYKMGSWTLVGMFTLSALVTIFLWFRFGNGANDELEMETSTDSEKKTAA</sequence>
<keyword evidence="3 6" id="KW-0812">Transmembrane</keyword>
<evidence type="ECO:0000256" key="3">
    <source>
        <dbReference type="ARBA" id="ARBA00022692"/>
    </source>
</evidence>
<dbReference type="Gene3D" id="1.20.1250.20">
    <property type="entry name" value="MFS general substrate transporter like domains"/>
    <property type="match status" value="2"/>
</dbReference>
<feature type="transmembrane region" description="Helical" evidence="6">
    <location>
        <begin position="99"/>
        <end position="121"/>
    </location>
</feature>
<keyword evidence="2" id="KW-0813">Transport</keyword>
<feature type="transmembrane region" description="Helical" evidence="6">
    <location>
        <begin position="478"/>
        <end position="497"/>
    </location>
</feature>
<dbReference type="InterPro" id="IPR011701">
    <property type="entry name" value="MFS"/>
</dbReference>